<evidence type="ECO:0000313" key="2">
    <source>
        <dbReference type="EMBL" id="OQU88670.1"/>
    </source>
</evidence>
<dbReference type="EMBL" id="CM000761">
    <property type="protein sequence ID" value="OQU88670.1"/>
    <property type="molecule type" value="Genomic_DNA"/>
</dbReference>
<accession>A0A1W0W2S2</accession>
<organism evidence="2 3">
    <name type="scientific">Sorghum bicolor</name>
    <name type="common">Sorghum</name>
    <name type="synonym">Sorghum vulgare</name>
    <dbReference type="NCBI Taxonomy" id="4558"/>
    <lineage>
        <taxon>Eukaryota</taxon>
        <taxon>Viridiplantae</taxon>
        <taxon>Streptophyta</taxon>
        <taxon>Embryophyta</taxon>
        <taxon>Tracheophyta</taxon>
        <taxon>Spermatophyta</taxon>
        <taxon>Magnoliopsida</taxon>
        <taxon>Liliopsida</taxon>
        <taxon>Poales</taxon>
        <taxon>Poaceae</taxon>
        <taxon>PACMAD clade</taxon>
        <taxon>Panicoideae</taxon>
        <taxon>Andropogonodae</taxon>
        <taxon>Andropogoneae</taxon>
        <taxon>Sorghinae</taxon>
        <taxon>Sorghum</taxon>
    </lineage>
</organism>
<gene>
    <name evidence="2" type="ORF">SORBI_3002G072050</name>
</gene>
<dbReference type="InParanoid" id="A0A1W0W2S2"/>
<protein>
    <submittedName>
        <fullName evidence="2">Uncharacterized protein</fullName>
    </submittedName>
</protein>
<sequence>MPKLGGKNISEDLGSEVRREREGLSCLHLTVIQNRTRPAAAAAAAGKPATAATLHAAWSKPDTGGRPSPIATAVGVVSRSGPLRRRTGTERDPLVVSSTTGTRRRRRWAVASVADTAEEHGGGWLRPACRATARAGGTEVEVGEAGGGERQAPVVTRDEAARAAAAASEGGLSGSTSGGGAGGGSRATGQPEAGHRPGPPPFSVRAAPRLPRRRESPRSRRQAPLRMMCCAVP</sequence>
<evidence type="ECO:0000313" key="3">
    <source>
        <dbReference type="Proteomes" id="UP000000768"/>
    </source>
</evidence>
<proteinExistence type="predicted"/>
<reference evidence="2 3" key="1">
    <citation type="journal article" date="2009" name="Nature">
        <title>The Sorghum bicolor genome and the diversification of grasses.</title>
        <authorList>
            <person name="Paterson A.H."/>
            <person name="Bowers J.E."/>
            <person name="Bruggmann R."/>
            <person name="Dubchak I."/>
            <person name="Grimwood J."/>
            <person name="Gundlach H."/>
            <person name="Haberer G."/>
            <person name="Hellsten U."/>
            <person name="Mitros T."/>
            <person name="Poliakov A."/>
            <person name="Schmutz J."/>
            <person name="Spannagl M."/>
            <person name="Tang H."/>
            <person name="Wang X."/>
            <person name="Wicker T."/>
            <person name="Bharti A.K."/>
            <person name="Chapman J."/>
            <person name="Feltus F.A."/>
            <person name="Gowik U."/>
            <person name="Grigoriev I.V."/>
            <person name="Lyons E."/>
            <person name="Maher C.A."/>
            <person name="Martis M."/>
            <person name="Narechania A."/>
            <person name="Otillar R.P."/>
            <person name="Penning B.W."/>
            <person name="Salamov A.A."/>
            <person name="Wang Y."/>
            <person name="Zhang L."/>
            <person name="Carpita N.C."/>
            <person name="Freeling M."/>
            <person name="Gingle A.R."/>
            <person name="Hash C.T."/>
            <person name="Keller B."/>
            <person name="Klein P."/>
            <person name="Kresovich S."/>
            <person name="McCann M.C."/>
            <person name="Ming R."/>
            <person name="Peterson D.G."/>
            <person name="Mehboob-ur-Rahman"/>
            <person name="Ware D."/>
            <person name="Westhoff P."/>
            <person name="Mayer K.F."/>
            <person name="Messing J."/>
            <person name="Rokhsar D.S."/>
        </authorList>
    </citation>
    <scope>NUCLEOTIDE SEQUENCE [LARGE SCALE GENOMIC DNA]</scope>
    <source>
        <strain evidence="3">cv. BTx623</strain>
    </source>
</reference>
<evidence type="ECO:0000256" key="1">
    <source>
        <dbReference type="SAM" id="MobiDB-lite"/>
    </source>
</evidence>
<dbReference type="Gramene" id="OQU88670">
    <property type="protein sequence ID" value="OQU88670"/>
    <property type="gene ID" value="SORBI_3002G072050"/>
</dbReference>
<feature type="compositionally biased region" description="Gly residues" evidence="1">
    <location>
        <begin position="171"/>
        <end position="186"/>
    </location>
</feature>
<feature type="region of interest" description="Disordered" evidence="1">
    <location>
        <begin position="139"/>
        <end position="233"/>
    </location>
</feature>
<feature type="region of interest" description="Disordered" evidence="1">
    <location>
        <begin position="80"/>
        <end position="100"/>
    </location>
</feature>
<reference evidence="3" key="2">
    <citation type="journal article" date="2018" name="Plant J.">
        <title>The Sorghum bicolor reference genome: improved assembly, gene annotations, a transcriptome atlas, and signatures of genome organization.</title>
        <authorList>
            <person name="McCormick R.F."/>
            <person name="Truong S.K."/>
            <person name="Sreedasyam A."/>
            <person name="Jenkins J."/>
            <person name="Shu S."/>
            <person name="Sims D."/>
            <person name="Kennedy M."/>
            <person name="Amirebrahimi M."/>
            <person name="Weers B.D."/>
            <person name="McKinley B."/>
            <person name="Mattison A."/>
            <person name="Morishige D.T."/>
            <person name="Grimwood J."/>
            <person name="Schmutz J."/>
            <person name="Mullet J.E."/>
        </authorList>
    </citation>
    <scope>NUCLEOTIDE SEQUENCE [LARGE SCALE GENOMIC DNA]</scope>
    <source>
        <strain evidence="3">cv. BTx623</strain>
    </source>
</reference>
<keyword evidence="3" id="KW-1185">Reference proteome</keyword>
<name>A0A1W0W2S2_SORBI</name>
<dbReference type="AlphaFoldDB" id="A0A1W0W2S2"/>
<dbReference type="Proteomes" id="UP000000768">
    <property type="component" value="Chromosome 2"/>
</dbReference>